<evidence type="ECO:0008006" key="5">
    <source>
        <dbReference type="Google" id="ProtNLM"/>
    </source>
</evidence>
<dbReference type="AlphaFoldDB" id="A0A7R9M3Z0"/>
<proteinExistence type="predicted"/>
<dbReference type="InterPro" id="IPR033801">
    <property type="entry name" value="CBM6-CBM35-CBM36-like_1"/>
</dbReference>
<feature type="domain" description="CBM6/CBM35/CBM36-like 1" evidence="1">
    <location>
        <begin position="4"/>
        <end position="110"/>
    </location>
</feature>
<sequence length="521" mass="57062">MPIEANSVVIRYSIPDTAQGKDKDIRDADIDLYVAGAKLTALTFTSRYSWYYGGYPFNNDPHSGNPHHFYDTIRTLLDKTYPKGTKVKVQVTSTAKSPTFTIDLADFELVGPPIPQPTGSLSVTDAAYGADPTGKTDSSKAFQKAVDDGHQQQKVVYIPKGTYTIYEHVIVDGVTLTGAGPWHSVLGGRHPTERDKTCGVYGKYVESGGGSKNVHLSNFAIIGDIRERIDEFQTNGLGGALTDSVVDNLWIQHVKVGAWMDGKMDNLVIKNSRIEDTTADGVNFHKGVTNSVVQNTFLRNLGDDGLAMWADTYPNVANKFINNTVGIPVLANNIAIYGGKDIEVSDNFVYDTITNGGGIHIANRYASVKGETGVLGHHKVYRNTMLRAGNSDFNWNFGIGSIWFSGLNEDMKNAVIDVVDCDIIDASYAAAMFIDNHVYGVTFDNLLINGTGTFALQLQGMGGEATFKNVKAINVQQEVPIFKCPTVNFTMHVEGAKTGWYTDKPMCNDPQTVVPKWPWNW</sequence>
<evidence type="ECO:0000259" key="2">
    <source>
        <dbReference type="Pfam" id="PF22816"/>
    </source>
</evidence>
<evidence type="ECO:0000313" key="3">
    <source>
        <dbReference type="EMBL" id="CAD7653135.1"/>
    </source>
</evidence>
<keyword evidence="4" id="KW-1185">Reference proteome</keyword>
<dbReference type="Pfam" id="PF22815">
    <property type="entry name" value="CatAgl_D1"/>
    <property type="match status" value="1"/>
</dbReference>
<evidence type="ECO:0000259" key="1">
    <source>
        <dbReference type="Pfam" id="PF22815"/>
    </source>
</evidence>
<dbReference type="EMBL" id="CAJPVJ010006304">
    <property type="protein sequence ID" value="CAG2170322.1"/>
    <property type="molecule type" value="Genomic_DNA"/>
</dbReference>
<dbReference type="InterPro" id="IPR012334">
    <property type="entry name" value="Pectin_lyas_fold"/>
</dbReference>
<protein>
    <recommendedName>
        <fullName evidence="5">Pectate lyase superfamily protein domain-containing protein</fullName>
    </recommendedName>
</protein>
<dbReference type="EMBL" id="OC921129">
    <property type="protein sequence ID" value="CAD7653135.1"/>
    <property type="molecule type" value="Genomic_DNA"/>
</dbReference>
<organism evidence="3">
    <name type="scientific">Oppiella nova</name>
    <dbReference type="NCBI Taxonomy" id="334625"/>
    <lineage>
        <taxon>Eukaryota</taxon>
        <taxon>Metazoa</taxon>
        <taxon>Ecdysozoa</taxon>
        <taxon>Arthropoda</taxon>
        <taxon>Chelicerata</taxon>
        <taxon>Arachnida</taxon>
        <taxon>Acari</taxon>
        <taxon>Acariformes</taxon>
        <taxon>Sarcoptiformes</taxon>
        <taxon>Oribatida</taxon>
        <taxon>Brachypylina</taxon>
        <taxon>Oppioidea</taxon>
        <taxon>Oppiidae</taxon>
        <taxon>Oppiella</taxon>
    </lineage>
</organism>
<name>A0A7R9M3Z0_9ACAR</name>
<evidence type="ECO:0000313" key="4">
    <source>
        <dbReference type="Proteomes" id="UP000728032"/>
    </source>
</evidence>
<dbReference type="InterPro" id="IPR011050">
    <property type="entry name" value="Pectin_lyase_fold/virulence"/>
</dbReference>
<accession>A0A7R9M3Z0</accession>
<reference evidence="3" key="1">
    <citation type="submission" date="2020-11" db="EMBL/GenBank/DDBJ databases">
        <authorList>
            <person name="Tran Van P."/>
        </authorList>
    </citation>
    <scope>NUCLEOTIDE SEQUENCE</scope>
</reference>
<dbReference type="SUPFAM" id="SSF51126">
    <property type="entry name" value="Pectin lyase-like"/>
    <property type="match status" value="1"/>
</dbReference>
<feature type="domain" description="Alpha-1,3-glucanase catalytic" evidence="2">
    <location>
        <begin position="138"/>
        <end position="476"/>
    </location>
</feature>
<dbReference type="Proteomes" id="UP000728032">
    <property type="component" value="Unassembled WGS sequence"/>
</dbReference>
<dbReference type="OrthoDB" id="6501823at2759"/>
<dbReference type="InterPro" id="IPR055149">
    <property type="entry name" value="Agl_cat_D2"/>
</dbReference>
<dbReference type="Pfam" id="PF22816">
    <property type="entry name" value="CatAgl_D2"/>
    <property type="match status" value="1"/>
</dbReference>
<dbReference type="Gene3D" id="2.160.20.10">
    <property type="entry name" value="Single-stranded right-handed beta-helix, Pectin lyase-like"/>
    <property type="match status" value="1"/>
</dbReference>
<gene>
    <name evidence="3" type="ORF">ONB1V03_LOCUS9793</name>
</gene>